<reference evidence="1 2" key="1">
    <citation type="journal article" date="2012" name="New Phytol.">
        <title>Insight into trade-off between wood decay and parasitism from the genome of a fungal forest pathogen.</title>
        <authorList>
            <person name="Olson A."/>
            <person name="Aerts A."/>
            <person name="Asiegbu F."/>
            <person name="Belbahri L."/>
            <person name="Bouzid O."/>
            <person name="Broberg A."/>
            <person name="Canback B."/>
            <person name="Coutinho P.M."/>
            <person name="Cullen D."/>
            <person name="Dalman K."/>
            <person name="Deflorio G."/>
            <person name="van Diepen L.T."/>
            <person name="Dunand C."/>
            <person name="Duplessis S."/>
            <person name="Durling M."/>
            <person name="Gonthier P."/>
            <person name="Grimwood J."/>
            <person name="Fossdal C.G."/>
            <person name="Hansson D."/>
            <person name="Henrissat B."/>
            <person name="Hietala A."/>
            <person name="Himmelstrand K."/>
            <person name="Hoffmeister D."/>
            <person name="Hogberg N."/>
            <person name="James T.Y."/>
            <person name="Karlsson M."/>
            <person name="Kohler A."/>
            <person name="Kues U."/>
            <person name="Lee Y.H."/>
            <person name="Lin Y.C."/>
            <person name="Lind M."/>
            <person name="Lindquist E."/>
            <person name="Lombard V."/>
            <person name="Lucas S."/>
            <person name="Lunden K."/>
            <person name="Morin E."/>
            <person name="Murat C."/>
            <person name="Park J."/>
            <person name="Raffaello T."/>
            <person name="Rouze P."/>
            <person name="Salamov A."/>
            <person name="Schmutz J."/>
            <person name="Solheim H."/>
            <person name="Stahlberg J."/>
            <person name="Velez H."/>
            <person name="de Vries R.P."/>
            <person name="Wiebenga A."/>
            <person name="Woodward S."/>
            <person name="Yakovlev I."/>
            <person name="Garbelotto M."/>
            <person name="Martin F."/>
            <person name="Grigoriev I.V."/>
            <person name="Stenlid J."/>
        </authorList>
    </citation>
    <scope>NUCLEOTIDE SEQUENCE [LARGE SCALE GENOMIC DNA]</scope>
    <source>
        <strain evidence="1 2">TC 32-1</strain>
    </source>
</reference>
<keyword evidence="2" id="KW-1185">Reference proteome</keyword>
<name>W4JQ56_HETIT</name>
<accession>W4JQ56</accession>
<dbReference type="KEGG" id="hir:HETIRDRAFT_331545"/>
<dbReference type="GeneID" id="20671667"/>
<sequence length="189" mass="20010">DAFLDLSDSEGVKVAIVKVGLILTPPIDLLKKVDIAVASMGGSRFAASSGHVDFGASTAQAGYSDPQAIGRCISPLGQALQAAANMALTVSEAHPILKVACNVLLSAYETMRAQQVQDDAVRGLAESLREMVGVVSQTLHSLVVISTENVIDAIRQAFLQVASVIDEYARLPFIGKSHRELMVIILTRP</sequence>
<evidence type="ECO:0000313" key="2">
    <source>
        <dbReference type="Proteomes" id="UP000030671"/>
    </source>
</evidence>
<dbReference type="AlphaFoldDB" id="W4JQ56"/>
<dbReference type="OrthoDB" id="163438at2759"/>
<organism evidence="1 2">
    <name type="scientific">Heterobasidion irregulare (strain TC 32-1)</name>
    <dbReference type="NCBI Taxonomy" id="747525"/>
    <lineage>
        <taxon>Eukaryota</taxon>
        <taxon>Fungi</taxon>
        <taxon>Dikarya</taxon>
        <taxon>Basidiomycota</taxon>
        <taxon>Agaricomycotina</taxon>
        <taxon>Agaricomycetes</taxon>
        <taxon>Russulales</taxon>
        <taxon>Bondarzewiaceae</taxon>
        <taxon>Heterobasidion</taxon>
        <taxon>Heterobasidion annosum species complex</taxon>
    </lineage>
</organism>
<gene>
    <name evidence="1" type="ORF">HETIRDRAFT_331545</name>
</gene>
<feature type="non-terminal residue" evidence="1">
    <location>
        <position position="1"/>
    </location>
</feature>
<dbReference type="EMBL" id="KI925466">
    <property type="protein sequence ID" value="ETW75215.1"/>
    <property type="molecule type" value="Genomic_DNA"/>
</dbReference>
<protein>
    <submittedName>
        <fullName evidence="1">Uncharacterized protein</fullName>
    </submittedName>
</protein>
<evidence type="ECO:0000313" key="1">
    <source>
        <dbReference type="EMBL" id="ETW75215.1"/>
    </source>
</evidence>
<dbReference type="HOGENOM" id="CLU_1437678_0_0_1"/>
<dbReference type="RefSeq" id="XP_009552653.1">
    <property type="nucleotide sequence ID" value="XM_009554358.1"/>
</dbReference>
<proteinExistence type="predicted"/>
<dbReference type="Proteomes" id="UP000030671">
    <property type="component" value="Unassembled WGS sequence"/>
</dbReference>
<dbReference type="InParanoid" id="W4JQ56"/>